<dbReference type="Pfam" id="PF01263">
    <property type="entry name" value="Aldose_epim"/>
    <property type="match status" value="1"/>
</dbReference>
<sequence>MLTTLENDVIRLSVDTHGAEIHSLVLKETGDEYIWQADARYWQRHAPVLFPFVGKLKNGQYEYDGSVYNMTGHGFARDMDFTLIEQTDSSLTYELSYTEDTLKNYPFKFRLQIIYTIEHFTVKVAWKVYNLDDRKEMFFSIGAHPAFNCPIGNEGKFDEHEIEFEQTEQSPLSSHRLNSAGLFDGRVIPVNLVYGKVLRLNHNLFLEDALVFKNLFSEEVKFRNPANNHFVKVNFKGFPYLGIWTKPSNAPFICIEPWYGLADSTQKREISVKEGIIDLRANEKFEADYTITIG</sequence>
<evidence type="ECO:0000313" key="2">
    <source>
        <dbReference type="Proteomes" id="UP000215383"/>
    </source>
</evidence>
<dbReference type="Gene3D" id="2.70.98.10">
    <property type="match status" value="1"/>
</dbReference>
<organism evidence="1 2">
    <name type="scientific">Megamonas hypermegale</name>
    <dbReference type="NCBI Taxonomy" id="158847"/>
    <lineage>
        <taxon>Bacteria</taxon>
        <taxon>Bacillati</taxon>
        <taxon>Bacillota</taxon>
        <taxon>Negativicutes</taxon>
        <taxon>Selenomonadales</taxon>
        <taxon>Selenomonadaceae</taxon>
        <taxon>Megamonas</taxon>
    </lineage>
</organism>
<dbReference type="OrthoDB" id="9795355at2"/>
<dbReference type="eggNOG" id="COG2017">
    <property type="taxonomic scope" value="Bacteria"/>
</dbReference>
<dbReference type="EMBL" id="LT906446">
    <property type="protein sequence ID" value="SNU98757.1"/>
    <property type="molecule type" value="Genomic_DNA"/>
</dbReference>
<dbReference type="InterPro" id="IPR011013">
    <property type="entry name" value="Gal_mutarotase_sf_dom"/>
</dbReference>
<dbReference type="PANTHER" id="PTHR11122:SF13">
    <property type="entry name" value="GLUCOSE-6-PHOSPHATE 1-EPIMERASE"/>
    <property type="match status" value="1"/>
</dbReference>
<dbReference type="GeneID" id="78507000"/>
<keyword evidence="2" id="KW-1185">Reference proteome</keyword>
<protein>
    <submittedName>
        <fullName evidence="1">Aldose 1-epimerase</fullName>
    </submittedName>
</protein>
<accession>A0A239TLR3</accession>
<dbReference type="InterPro" id="IPR037481">
    <property type="entry name" value="LacX"/>
</dbReference>
<dbReference type="Proteomes" id="UP000215383">
    <property type="component" value="Chromosome 1"/>
</dbReference>
<dbReference type="GO" id="GO:0030246">
    <property type="term" value="F:carbohydrate binding"/>
    <property type="evidence" value="ECO:0007669"/>
    <property type="project" value="InterPro"/>
</dbReference>
<dbReference type="CDD" id="cd09024">
    <property type="entry name" value="Aldose_epim_lacX"/>
    <property type="match status" value="1"/>
</dbReference>
<name>A0A239TLR3_9FIRM</name>
<proteinExistence type="predicted"/>
<dbReference type="GO" id="GO:0005975">
    <property type="term" value="P:carbohydrate metabolic process"/>
    <property type="evidence" value="ECO:0007669"/>
    <property type="project" value="InterPro"/>
</dbReference>
<dbReference type="SUPFAM" id="SSF74650">
    <property type="entry name" value="Galactose mutarotase-like"/>
    <property type="match status" value="1"/>
</dbReference>
<dbReference type="PANTHER" id="PTHR11122">
    <property type="entry name" value="APOSPORY-ASSOCIATED PROTEIN C-RELATED"/>
    <property type="match status" value="1"/>
</dbReference>
<gene>
    <name evidence="1" type="ORF">SAMEA4364220_00985</name>
</gene>
<evidence type="ECO:0000313" key="1">
    <source>
        <dbReference type="EMBL" id="SNU98757.1"/>
    </source>
</evidence>
<dbReference type="GO" id="GO:0016853">
    <property type="term" value="F:isomerase activity"/>
    <property type="evidence" value="ECO:0007669"/>
    <property type="project" value="InterPro"/>
</dbReference>
<dbReference type="RefSeq" id="WP_027890824.1">
    <property type="nucleotide sequence ID" value="NZ_CAKMHU010000005.1"/>
</dbReference>
<dbReference type="InterPro" id="IPR008183">
    <property type="entry name" value="Aldose_1/G6P_1-epimerase"/>
</dbReference>
<reference evidence="1 2" key="1">
    <citation type="submission" date="2017-06" db="EMBL/GenBank/DDBJ databases">
        <authorList>
            <consortium name="Pathogen Informatics"/>
        </authorList>
    </citation>
    <scope>NUCLEOTIDE SEQUENCE [LARGE SCALE GENOMIC DNA]</scope>
    <source>
        <strain evidence="1 2">NCTC10570</strain>
    </source>
</reference>
<dbReference type="AlphaFoldDB" id="A0A239TLR3"/>
<dbReference type="InterPro" id="IPR014718">
    <property type="entry name" value="GH-type_carb-bd"/>
</dbReference>